<dbReference type="KEGG" id="lpan:LPMP_100840"/>
<dbReference type="eggNOG" id="ENOG502RZ7V">
    <property type="taxonomic scope" value="Eukaryota"/>
</dbReference>
<keyword evidence="1" id="KW-1133">Transmembrane helix</keyword>
<protein>
    <submittedName>
        <fullName evidence="2">Uncharacterized protein</fullName>
    </submittedName>
</protein>
<accession>A0A088RLW5</accession>
<reference evidence="2 3" key="1">
    <citation type="journal article" date="2015" name="Sci. Rep.">
        <title>The genome of Leishmania panamensis: insights into genomics of the L. (Viannia) subgenus.</title>
        <authorList>
            <person name="Llanes A."/>
            <person name="Restrepo C.M."/>
            <person name="Vecchio G.D."/>
            <person name="Anguizola F.J."/>
            <person name="Lleonart R."/>
        </authorList>
    </citation>
    <scope>NUCLEOTIDE SEQUENCE [LARGE SCALE GENOMIC DNA]</scope>
    <source>
        <strain evidence="2 3">MHOM/PA/94/PSC-1</strain>
    </source>
</reference>
<dbReference type="VEuPathDB" id="TriTrypDB:LPAL13_100014900"/>
<dbReference type="AlphaFoldDB" id="A0A088RLW5"/>
<dbReference type="EMBL" id="CP009379">
    <property type="protein sequence ID" value="AIN96154.1"/>
    <property type="molecule type" value="Genomic_DNA"/>
</dbReference>
<dbReference type="VEuPathDB" id="TriTrypDB:LPMP_100840"/>
<sequence>MGYASVCDTILSFLRKFFSLILAIAMGFLTLLYVIGAGVVTTQAKSFSKSGFAHFLGIIFAITSAMGYLILHFVPRKAYRLLYALTFIMLTTVFLVSHSMGLAAPVVADCGVAGSLNFTGNYTGIGSIGSILNDENQNVTIGRLGQPVAQCKGNALLFAASFLNMFLYVIALFDVQTVLLARVRSKTYGERFVEMGISN</sequence>
<evidence type="ECO:0000256" key="1">
    <source>
        <dbReference type="SAM" id="Phobius"/>
    </source>
</evidence>
<keyword evidence="3" id="KW-1185">Reference proteome</keyword>
<dbReference type="RefSeq" id="XP_010696807.1">
    <property type="nucleotide sequence ID" value="XM_010698505.1"/>
</dbReference>
<organism evidence="2 3">
    <name type="scientific">Leishmania panamensis</name>
    <dbReference type="NCBI Taxonomy" id="5679"/>
    <lineage>
        <taxon>Eukaryota</taxon>
        <taxon>Discoba</taxon>
        <taxon>Euglenozoa</taxon>
        <taxon>Kinetoplastea</taxon>
        <taxon>Metakinetoplastina</taxon>
        <taxon>Trypanosomatida</taxon>
        <taxon>Trypanosomatidae</taxon>
        <taxon>Leishmaniinae</taxon>
        <taxon>Leishmania</taxon>
        <taxon>Leishmania guyanensis species complex</taxon>
    </lineage>
</organism>
<feature type="transmembrane region" description="Helical" evidence="1">
    <location>
        <begin position="20"/>
        <end position="40"/>
    </location>
</feature>
<feature type="transmembrane region" description="Helical" evidence="1">
    <location>
        <begin position="52"/>
        <end position="74"/>
    </location>
</feature>
<feature type="transmembrane region" description="Helical" evidence="1">
    <location>
        <begin position="81"/>
        <end position="108"/>
    </location>
</feature>
<keyword evidence="1" id="KW-0812">Transmembrane</keyword>
<feature type="transmembrane region" description="Helical" evidence="1">
    <location>
        <begin position="155"/>
        <end position="181"/>
    </location>
</feature>
<name>A0A088RLW5_LEIPA</name>
<gene>
    <name evidence="2" type="ORF">LPMP_100840</name>
</gene>
<dbReference type="Proteomes" id="UP000063063">
    <property type="component" value="Chromosome 10"/>
</dbReference>
<proteinExistence type="predicted"/>
<evidence type="ECO:0000313" key="3">
    <source>
        <dbReference type="Proteomes" id="UP000063063"/>
    </source>
</evidence>
<dbReference type="GeneID" id="22572821"/>
<evidence type="ECO:0000313" key="2">
    <source>
        <dbReference type="EMBL" id="AIN96154.1"/>
    </source>
</evidence>
<keyword evidence="1" id="KW-0472">Membrane</keyword>
<dbReference type="OrthoDB" id="278034at2759"/>